<dbReference type="InterPro" id="IPR017937">
    <property type="entry name" value="Thioredoxin_CS"/>
</dbReference>
<dbReference type="InterPro" id="IPR012336">
    <property type="entry name" value="Thioredoxin-like_fold"/>
</dbReference>
<dbReference type="PROSITE" id="PS00194">
    <property type="entry name" value="THIOREDOXIN_1"/>
    <property type="match status" value="1"/>
</dbReference>
<accession>A0A151JE60</accession>
<keyword evidence="2" id="KW-0732">Signal</keyword>
<evidence type="ECO:0000256" key="1">
    <source>
        <dbReference type="ARBA" id="ARBA00023284"/>
    </source>
</evidence>
<gene>
    <name evidence="4" type="ORF">AUQ44_20130</name>
</gene>
<dbReference type="EMBL" id="LOMK01000002">
    <property type="protein sequence ID" value="KYN24079.1"/>
    <property type="molecule type" value="Genomic_DNA"/>
</dbReference>
<dbReference type="Proteomes" id="UP000075349">
    <property type="component" value="Unassembled WGS sequence"/>
</dbReference>
<evidence type="ECO:0000313" key="4">
    <source>
        <dbReference type="EMBL" id="KYN24079.1"/>
    </source>
</evidence>
<dbReference type="SUPFAM" id="SSF52833">
    <property type="entry name" value="Thioredoxin-like"/>
    <property type="match status" value="1"/>
</dbReference>
<proteinExistence type="predicted"/>
<name>A0A151JE60_9VIBR</name>
<evidence type="ECO:0000259" key="3">
    <source>
        <dbReference type="Pfam" id="PF13462"/>
    </source>
</evidence>
<protein>
    <submittedName>
        <fullName evidence="4">Thiol-disulfide isomerase</fullName>
    </submittedName>
</protein>
<dbReference type="PANTHER" id="PTHR35891:SF2">
    <property type="entry name" value="THIOL:DISULFIDE INTERCHANGE PROTEIN DSBA"/>
    <property type="match status" value="1"/>
</dbReference>
<dbReference type="Gene3D" id="3.40.30.10">
    <property type="entry name" value="Glutaredoxin"/>
    <property type="match status" value="1"/>
</dbReference>
<evidence type="ECO:0000313" key="5">
    <source>
        <dbReference type="Proteomes" id="UP000075349"/>
    </source>
</evidence>
<evidence type="ECO:0000256" key="2">
    <source>
        <dbReference type="SAM" id="SignalP"/>
    </source>
</evidence>
<feature type="chain" id="PRO_5007582625" evidence="2">
    <location>
        <begin position="25"/>
        <end position="210"/>
    </location>
</feature>
<dbReference type="InterPro" id="IPR050824">
    <property type="entry name" value="Thiol_disulfide_DsbA"/>
</dbReference>
<dbReference type="AlphaFoldDB" id="A0A151JE60"/>
<reference evidence="5" key="1">
    <citation type="submission" date="2015-12" db="EMBL/GenBank/DDBJ databases">
        <authorList>
            <person name="Tarr C.L."/>
            <person name="Gladney L.M."/>
        </authorList>
    </citation>
    <scope>NUCLEOTIDE SEQUENCE [LARGE SCALE GENOMIC DNA]</scope>
    <source>
        <strain evidence="5">2756-81</strain>
    </source>
</reference>
<dbReference type="PANTHER" id="PTHR35891">
    <property type="entry name" value="THIOL:DISULFIDE INTERCHANGE PROTEIN DSBA"/>
    <property type="match status" value="1"/>
</dbReference>
<dbReference type="InterPro" id="IPR036249">
    <property type="entry name" value="Thioredoxin-like_sf"/>
</dbReference>
<feature type="signal peptide" evidence="2">
    <location>
        <begin position="1"/>
        <end position="24"/>
    </location>
</feature>
<dbReference type="Pfam" id="PF13462">
    <property type="entry name" value="Thioredoxin_4"/>
    <property type="match status" value="1"/>
</dbReference>
<dbReference type="GO" id="GO:0016853">
    <property type="term" value="F:isomerase activity"/>
    <property type="evidence" value="ECO:0007669"/>
    <property type="project" value="UniProtKB-KW"/>
</dbReference>
<sequence>MTMYKRFVSLLMATAAIFTLVACSDTTQPKEGAQYKTLPTSLEAFDLPAVTEVFSLTCGHCRTMEEVIPQLEEQTKQKFGKMHVTFNDSAQISAFIFYTAVMQLKQTPDHAFMQELFAAVQMGPDVAGIEKQQALEKAFEKRHLISPYQLEKEQQQAMFALFQQADAASQAAQINAVPTFIVKGKYQVLTGGHKSTDEIAQTITYLLNQP</sequence>
<organism evidence="4 5">
    <name type="scientific">Vibrio cidicii</name>
    <dbReference type="NCBI Taxonomy" id="1763883"/>
    <lineage>
        <taxon>Bacteria</taxon>
        <taxon>Pseudomonadati</taxon>
        <taxon>Pseudomonadota</taxon>
        <taxon>Gammaproteobacteria</taxon>
        <taxon>Vibrionales</taxon>
        <taxon>Vibrionaceae</taxon>
        <taxon>Vibrio</taxon>
    </lineage>
</organism>
<feature type="domain" description="Thioredoxin-like fold" evidence="3">
    <location>
        <begin position="50"/>
        <end position="186"/>
    </location>
</feature>
<comment type="caution">
    <text evidence="4">The sequence shown here is derived from an EMBL/GenBank/DDBJ whole genome shotgun (WGS) entry which is preliminary data.</text>
</comment>
<dbReference type="PROSITE" id="PS51257">
    <property type="entry name" value="PROKAR_LIPOPROTEIN"/>
    <property type="match status" value="1"/>
</dbReference>
<keyword evidence="1" id="KW-0676">Redox-active center</keyword>
<keyword evidence="4" id="KW-0413">Isomerase</keyword>